<feature type="compositionally biased region" description="Basic and acidic residues" evidence="1">
    <location>
        <begin position="233"/>
        <end position="253"/>
    </location>
</feature>
<feature type="compositionally biased region" description="Polar residues" evidence="1">
    <location>
        <begin position="67"/>
        <end position="80"/>
    </location>
</feature>
<dbReference type="EMBL" id="BPRE01000013">
    <property type="protein sequence ID" value="GJE77225.1"/>
    <property type="molecule type" value="Genomic_DNA"/>
</dbReference>
<gene>
    <name evidence="2" type="ORF">BGCPKDLD_3828</name>
</gene>
<feature type="compositionally biased region" description="Basic and acidic residues" evidence="1">
    <location>
        <begin position="265"/>
        <end position="282"/>
    </location>
</feature>
<feature type="region of interest" description="Disordered" evidence="1">
    <location>
        <begin position="100"/>
        <end position="125"/>
    </location>
</feature>
<proteinExistence type="predicted"/>
<sequence>MTIPARTLAQLARLSLSDEQAEAVASMLRDVEDATRAEASAALEARRSADRQRKQEQRERDKIISGHVTSRDITGQTVTSADGADSLKQANAAADTVFSKLEGYPPSPPKGGSVPPKSKLKKAPKPVGVLCPEDLQPAPSHYAKCQRVGLAPEIADKACQKLIDWSHENAHRDIAYKTDWSKALHRILDEDIERAAVAPPPRGSPSTLPSRGNGLSEMGRQKGQGDVSVYRDPFAHLDEPRAQRTGRPDDQGRARSAGGTTGFDETERGRLLDFDRLRAGAG</sequence>
<reference evidence="2" key="2">
    <citation type="submission" date="2021-08" db="EMBL/GenBank/DDBJ databases">
        <authorList>
            <person name="Tani A."/>
            <person name="Ola A."/>
            <person name="Ogura Y."/>
            <person name="Katsura K."/>
            <person name="Hayashi T."/>
        </authorList>
    </citation>
    <scope>NUCLEOTIDE SEQUENCE</scope>
    <source>
        <strain evidence="2">DSM 14458</strain>
    </source>
</reference>
<evidence type="ECO:0000313" key="3">
    <source>
        <dbReference type="Proteomes" id="UP001055093"/>
    </source>
</evidence>
<comment type="caution">
    <text evidence="2">The sequence shown here is derived from an EMBL/GenBank/DDBJ whole genome shotgun (WGS) entry which is preliminary data.</text>
</comment>
<protein>
    <submittedName>
        <fullName evidence="2">Uncharacterized protein</fullName>
    </submittedName>
</protein>
<organism evidence="2 3">
    <name type="scientific">Methylorubrum suomiense</name>
    <dbReference type="NCBI Taxonomy" id="144191"/>
    <lineage>
        <taxon>Bacteria</taxon>
        <taxon>Pseudomonadati</taxon>
        <taxon>Pseudomonadota</taxon>
        <taxon>Alphaproteobacteria</taxon>
        <taxon>Hyphomicrobiales</taxon>
        <taxon>Methylobacteriaceae</taxon>
        <taxon>Methylorubrum</taxon>
    </lineage>
</organism>
<evidence type="ECO:0000256" key="1">
    <source>
        <dbReference type="SAM" id="MobiDB-lite"/>
    </source>
</evidence>
<evidence type="ECO:0000313" key="2">
    <source>
        <dbReference type="EMBL" id="GJE77225.1"/>
    </source>
</evidence>
<feature type="compositionally biased region" description="Basic and acidic residues" evidence="1">
    <location>
        <begin position="44"/>
        <end position="64"/>
    </location>
</feature>
<keyword evidence="3" id="KW-1185">Reference proteome</keyword>
<reference evidence="2" key="1">
    <citation type="journal article" date="2021" name="Front. Microbiol.">
        <title>Comprehensive Comparative Genomics and Phenotyping of Methylobacterium Species.</title>
        <authorList>
            <person name="Alessa O."/>
            <person name="Ogura Y."/>
            <person name="Fujitani Y."/>
            <person name="Takami H."/>
            <person name="Hayashi T."/>
            <person name="Sahin N."/>
            <person name="Tani A."/>
        </authorList>
    </citation>
    <scope>NUCLEOTIDE SEQUENCE</scope>
    <source>
        <strain evidence="2">DSM 14458</strain>
    </source>
</reference>
<dbReference type="Proteomes" id="UP001055093">
    <property type="component" value="Unassembled WGS sequence"/>
</dbReference>
<feature type="region of interest" description="Disordered" evidence="1">
    <location>
        <begin position="195"/>
        <end position="282"/>
    </location>
</feature>
<feature type="region of interest" description="Disordered" evidence="1">
    <location>
        <begin position="33"/>
        <end position="85"/>
    </location>
</feature>
<accession>A0ABQ4UYY6</accession>
<name>A0ABQ4UYY6_9HYPH</name>
<dbReference type="RefSeq" id="WP_238308343.1">
    <property type="nucleotide sequence ID" value="NZ_BPRE01000013.1"/>
</dbReference>